<dbReference type="PANTHER" id="PTHR43236:SF1">
    <property type="entry name" value="BLL7220 PROTEIN"/>
    <property type="match status" value="1"/>
</dbReference>
<dbReference type="InterPro" id="IPR010359">
    <property type="entry name" value="IrrE_HExxH"/>
</dbReference>
<dbReference type="InterPro" id="IPR001387">
    <property type="entry name" value="Cro/C1-type_HTH"/>
</dbReference>
<name>A0ABY6GLD3_9PROT</name>
<dbReference type="Gene3D" id="1.10.10.2910">
    <property type="match status" value="1"/>
</dbReference>
<accession>A0ABY6GLD3</accession>
<organism evidence="3 4">
    <name type="scientific">Candidatus Kirkpatrickella diaphorinae</name>
    <dbReference type="NCBI Taxonomy" id="2984322"/>
    <lineage>
        <taxon>Bacteria</taxon>
        <taxon>Pseudomonadati</taxon>
        <taxon>Pseudomonadota</taxon>
        <taxon>Alphaproteobacteria</taxon>
        <taxon>Acetobacterales</taxon>
        <taxon>Acetobacteraceae</taxon>
        <taxon>Candidatus Kirkpatrickella</taxon>
    </lineage>
</organism>
<sequence length="366" mass="41976">MFCRKRLTLARERRGLTGRQLSELSGINAVTISRLESGPTESPSSDTLARLAQTLNYPEAFFFKEAPEQLQTDIVSFRSMKKMNAAQRNAALWAGSLGLEIYDWLEQEYYLPKPSLPDLRLIGDAETAASHLRQEWALGDRPIGNVLRLLESKGVRILSLEEKNKSIDAFSFWRNERPFIFLNTFKTPERSIFDCGHELGHLVLHKHGDLPKSGRSKSNNGSESEEIDADRFASAFLMPEHDVKAVIPRNFINARRIIDAKKRWKVSAMALTRRLHRLKMLSDWQYRTLCIDLSRSGYRTSEAEGIERETSVVWDKVLKDMWSRKMTKEDLARHLNMPHDEVEKLVFGLVGKIAAPEKSKRHLTVV</sequence>
<protein>
    <submittedName>
        <fullName evidence="3">XRE family transcriptional regulator</fullName>
    </submittedName>
</protein>
<comment type="similarity">
    <text evidence="1">Belongs to the short-chain fatty acyl-CoA assimilation regulator (ScfR) family.</text>
</comment>
<dbReference type="Gene3D" id="1.10.260.40">
    <property type="entry name" value="lambda repressor-like DNA-binding domains"/>
    <property type="match status" value="1"/>
</dbReference>
<dbReference type="RefSeq" id="WP_319807425.1">
    <property type="nucleotide sequence ID" value="NZ_CP107052.1"/>
</dbReference>
<dbReference type="PANTHER" id="PTHR43236">
    <property type="entry name" value="ANTITOXIN HIGA1"/>
    <property type="match status" value="1"/>
</dbReference>
<evidence type="ECO:0000259" key="2">
    <source>
        <dbReference type="PROSITE" id="PS50943"/>
    </source>
</evidence>
<dbReference type="Pfam" id="PF06114">
    <property type="entry name" value="Peptidase_M78"/>
    <property type="match status" value="1"/>
</dbReference>
<reference evidence="3" key="1">
    <citation type="submission" date="2022-10" db="EMBL/GenBank/DDBJ databases">
        <title>Candidatus Kirkpatrella diaphorinas gen. nov., sp. nov., an uncultured endosymbiont identified in a population of Diaphorina citri from Hawaii.</title>
        <authorList>
            <person name="Henry E.M."/>
            <person name="Carlson C.R."/>
            <person name="Kuo Y.-W."/>
        </authorList>
    </citation>
    <scope>NUCLEOTIDE SEQUENCE</scope>
    <source>
        <strain evidence="3">CADCRV1</strain>
    </source>
</reference>
<evidence type="ECO:0000313" key="4">
    <source>
        <dbReference type="Proteomes" id="UP001163831"/>
    </source>
</evidence>
<dbReference type="EMBL" id="CP107052">
    <property type="protein sequence ID" value="UYH51831.1"/>
    <property type="molecule type" value="Genomic_DNA"/>
</dbReference>
<dbReference type="Proteomes" id="UP001163831">
    <property type="component" value="Chromosome"/>
</dbReference>
<dbReference type="InterPro" id="IPR010982">
    <property type="entry name" value="Lambda_DNA-bd_dom_sf"/>
</dbReference>
<evidence type="ECO:0000256" key="1">
    <source>
        <dbReference type="ARBA" id="ARBA00007227"/>
    </source>
</evidence>
<proteinExistence type="inferred from homology"/>
<dbReference type="PROSITE" id="PS50943">
    <property type="entry name" value="HTH_CROC1"/>
    <property type="match status" value="1"/>
</dbReference>
<dbReference type="SMART" id="SM00530">
    <property type="entry name" value="HTH_XRE"/>
    <property type="match status" value="1"/>
</dbReference>
<feature type="domain" description="HTH cro/C1-type" evidence="2">
    <location>
        <begin position="7"/>
        <end position="62"/>
    </location>
</feature>
<dbReference type="SUPFAM" id="SSF47413">
    <property type="entry name" value="lambda repressor-like DNA-binding domains"/>
    <property type="match status" value="1"/>
</dbReference>
<dbReference type="InterPro" id="IPR052345">
    <property type="entry name" value="Rad_response_metalloprotease"/>
</dbReference>
<dbReference type="Pfam" id="PF01381">
    <property type="entry name" value="HTH_3"/>
    <property type="match status" value="1"/>
</dbReference>
<keyword evidence="4" id="KW-1185">Reference proteome</keyword>
<evidence type="ECO:0000313" key="3">
    <source>
        <dbReference type="EMBL" id="UYH51831.1"/>
    </source>
</evidence>
<gene>
    <name evidence="3" type="ORF">N5W20_02920</name>
</gene>
<dbReference type="CDD" id="cd00093">
    <property type="entry name" value="HTH_XRE"/>
    <property type="match status" value="1"/>
</dbReference>